<dbReference type="Proteomes" id="UP000051587">
    <property type="component" value="Unassembled WGS sequence"/>
</dbReference>
<comment type="similarity">
    <text evidence="2 7">Belongs to the universal ribosomal protein uS14 family.</text>
</comment>
<comment type="subunit">
    <text evidence="6 7">Part of the 30S ribosomal subunit. Contacts proteins S3 and S10.</text>
</comment>
<sequence>MAKKSMVEREKKRQKLVARYATKRAALKEIINDKEKPMEERFRASLKLAELPRNSSATRLHNRCQLTGRPHAYYRKLKVSRIMLRELGSFGQIPGLVKSSW</sequence>
<dbReference type="PANTHER" id="PTHR19836">
    <property type="entry name" value="30S RIBOSOMAL PROTEIN S14"/>
    <property type="match status" value="1"/>
</dbReference>
<dbReference type="PROSITE" id="PS00527">
    <property type="entry name" value="RIBOSOMAL_S14"/>
    <property type="match status" value="1"/>
</dbReference>
<evidence type="ECO:0000256" key="4">
    <source>
        <dbReference type="ARBA" id="ARBA00023274"/>
    </source>
</evidence>
<keyword evidence="9" id="KW-1185">Reference proteome</keyword>
<proteinExistence type="inferred from homology"/>
<dbReference type="SUPFAM" id="SSF57716">
    <property type="entry name" value="Glucocorticoid receptor-like (DNA-binding domain)"/>
    <property type="match status" value="1"/>
</dbReference>
<evidence type="ECO:0000313" key="8">
    <source>
        <dbReference type="EMBL" id="CUH62360.1"/>
    </source>
</evidence>
<name>A0A0P1F411_THAGE</name>
<dbReference type="EMBL" id="CYSA01000001">
    <property type="protein sequence ID" value="CUH62360.1"/>
    <property type="molecule type" value="Genomic_DNA"/>
</dbReference>
<evidence type="ECO:0000256" key="7">
    <source>
        <dbReference type="HAMAP-Rule" id="MF_00537"/>
    </source>
</evidence>
<dbReference type="HAMAP" id="MF_00537">
    <property type="entry name" value="Ribosomal_uS14_1"/>
    <property type="match status" value="1"/>
</dbReference>
<dbReference type="OrthoDB" id="9810484at2"/>
<dbReference type="InterPro" id="IPR018271">
    <property type="entry name" value="Ribosomal_uS14_CS"/>
</dbReference>
<evidence type="ECO:0000256" key="6">
    <source>
        <dbReference type="ARBA" id="ARBA00047110"/>
    </source>
</evidence>
<dbReference type="NCBIfam" id="NF006477">
    <property type="entry name" value="PRK08881.1"/>
    <property type="match status" value="1"/>
</dbReference>
<dbReference type="InterPro" id="IPR001209">
    <property type="entry name" value="Ribosomal_uS14"/>
</dbReference>
<comment type="function">
    <text evidence="1 7">Binds 16S rRNA, required for the assembly of 30S particles and may also be responsible for determining the conformation of the 16S rRNA at the A site.</text>
</comment>
<dbReference type="GO" id="GO:0005737">
    <property type="term" value="C:cytoplasm"/>
    <property type="evidence" value="ECO:0007669"/>
    <property type="project" value="UniProtKB-ARBA"/>
</dbReference>
<dbReference type="FunFam" id="1.10.287.1480:FF:000001">
    <property type="entry name" value="30S ribosomal protein S14"/>
    <property type="match status" value="1"/>
</dbReference>
<dbReference type="Gene3D" id="1.10.287.1480">
    <property type="match status" value="1"/>
</dbReference>
<gene>
    <name evidence="7 8" type="primary">rpsN</name>
    <name evidence="8" type="ORF">TG4357_00048</name>
</gene>
<dbReference type="GO" id="GO:0006412">
    <property type="term" value="P:translation"/>
    <property type="evidence" value="ECO:0007669"/>
    <property type="project" value="UniProtKB-UniRule"/>
</dbReference>
<dbReference type="GO" id="GO:0003735">
    <property type="term" value="F:structural constituent of ribosome"/>
    <property type="evidence" value="ECO:0007669"/>
    <property type="project" value="InterPro"/>
</dbReference>
<keyword evidence="3 7" id="KW-0689">Ribosomal protein</keyword>
<dbReference type="InterPro" id="IPR023036">
    <property type="entry name" value="Ribosomal_uS14_bac/plastid"/>
</dbReference>
<organism evidence="8 9">
    <name type="scientific">Thalassovita gelatinovora</name>
    <name type="common">Thalassobius gelatinovorus</name>
    <dbReference type="NCBI Taxonomy" id="53501"/>
    <lineage>
        <taxon>Bacteria</taxon>
        <taxon>Pseudomonadati</taxon>
        <taxon>Pseudomonadota</taxon>
        <taxon>Alphaproteobacteria</taxon>
        <taxon>Rhodobacterales</taxon>
        <taxon>Roseobacteraceae</taxon>
        <taxon>Thalassovita</taxon>
    </lineage>
</organism>
<keyword evidence="7" id="KW-0694">RNA-binding</keyword>
<dbReference type="AlphaFoldDB" id="A0A0P1F411"/>
<evidence type="ECO:0000256" key="3">
    <source>
        <dbReference type="ARBA" id="ARBA00022980"/>
    </source>
</evidence>
<protein>
    <recommendedName>
        <fullName evidence="5 7">Small ribosomal subunit protein uS14</fullName>
    </recommendedName>
</protein>
<keyword evidence="4 7" id="KW-0687">Ribonucleoprotein</keyword>
<dbReference type="GO" id="GO:0019843">
    <property type="term" value="F:rRNA binding"/>
    <property type="evidence" value="ECO:0007669"/>
    <property type="project" value="UniProtKB-UniRule"/>
</dbReference>
<dbReference type="Pfam" id="PF00253">
    <property type="entry name" value="Ribosomal_S14"/>
    <property type="match status" value="1"/>
</dbReference>
<dbReference type="GO" id="GO:0015935">
    <property type="term" value="C:small ribosomal subunit"/>
    <property type="evidence" value="ECO:0007669"/>
    <property type="project" value="TreeGrafter"/>
</dbReference>
<dbReference type="PANTHER" id="PTHR19836:SF19">
    <property type="entry name" value="SMALL RIBOSOMAL SUBUNIT PROTEIN US14M"/>
    <property type="match status" value="1"/>
</dbReference>
<accession>A0A0P1F411</accession>
<evidence type="ECO:0000313" key="9">
    <source>
        <dbReference type="Proteomes" id="UP000051587"/>
    </source>
</evidence>
<evidence type="ECO:0000256" key="5">
    <source>
        <dbReference type="ARBA" id="ARBA00035167"/>
    </source>
</evidence>
<dbReference type="RefSeq" id="WP_058260867.1">
    <property type="nucleotide sequence ID" value="NZ_CP051181.1"/>
</dbReference>
<keyword evidence="7" id="KW-0699">rRNA-binding</keyword>
<evidence type="ECO:0000256" key="1">
    <source>
        <dbReference type="ARBA" id="ARBA00003686"/>
    </source>
</evidence>
<reference evidence="8 9" key="1">
    <citation type="submission" date="2015-09" db="EMBL/GenBank/DDBJ databases">
        <authorList>
            <consortium name="Swine Surveillance"/>
        </authorList>
    </citation>
    <scope>NUCLEOTIDE SEQUENCE [LARGE SCALE GENOMIC DNA]</scope>
    <source>
        <strain evidence="8 9">CECT 4357</strain>
    </source>
</reference>
<evidence type="ECO:0000256" key="2">
    <source>
        <dbReference type="ARBA" id="ARBA00009083"/>
    </source>
</evidence>
<dbReference type="STRING" id="53501.SAMN04488043_11849"/>